<dbReference type="RefSeq" id="WP_203893193.1">
    <property type="nucleotide sequence ID" value="NZ_BOOH01000042.1"/>
</dbReference>
<evidence type="ECO:0000256" key="1">
    <source>
        <dbReference type="SAM" id="MobiDB-lite"/>
    </source>
</evidence>
<feature type="chain" id="PRO_5038908814" description="SCP domain-containing protein" evidence="2">
    <location>
        <begin position="24"/>
        <end position="295"/>
    </location>
</feature>
<name>A0A8J3RQ56_9ACTN</name>
<feature type="domain" description="SCP" evidence="3">
    <location>
        <begin position="176"/>
        <end position="292"/>
    </location>
</feature>
<dbReference type="Gene3D" id="3.40.33.10">
    <property type="entry name" value="CAP"/>
    <property type="match status" value="1"/>
</dbReference>
<dbReference type="Proteomes" id="UP000616724">
    <property type="component" value="Unassembled WGS sequence"/>
</dbReference>
<evidence type="ECO:0000256" key="2">
    <source>
        <dbReference type="SAM" id="SignalP"/>
    </source>
</evidence>
<gene>
    <name evidence="4" type="ORF">Plo01_51290</name>
</gene>
<dbReference type="EMBL" id="BOOH01000042">
    <property type="protein sequence ID" value="GIH78700.1"/>
    <property type="molecule type" value="Genomic_DNA"/>
</dbReference>
<dbReference type="CDD" id="cd05379">
    <property type="entry name" value="CAP_bacterial"/>
    <property type="match status" value="1"/>
</dbReference>
<reference evidence="4 5" key="1">
    <citation type="submission" date="2021-01" db="EMBL/GenBank/DDBJ databases">
        <title>Whole genome shotgun sequence of Planobispora longispora NBRC 13918.</title>
        <authorList>
            <person name="Komaki H."/>
            <person name="Tamura T."/>
        </authorList>
    </citation>
    <scope>NUCLEOTIDE SEQUENCE [LARGE SCALE GENOMIC DNA]</scope>
    <source>
        <strain evidence="4 5">NBRC 13918</strain>
    </source>
</reference>
<dbReference type="PANTHER" id="PTHR31157:SF1">
    <property type="entry name" value="SCP DOMAIN-CONTAINING PROTEIN"/>
    <property type="match status" value="1"/>
</dbReference>
<dbReference type="PANTHER" id="PTHR31157">
    <property type="entry name" value="SCP DOMAIN-CONTAINING PROTEIN"/>
    <property type="match status" value="1"/>
</dbReference>
<keyword evidence="5" id="KW-1185">Reference proteome</keyword>
<feature type="compositionally biased region" description="Low complexity" evidence="1">
    <location>
        <begin position="141"/>
        <end position="152"/>
    </location>
</feature>
<dbReference type="InterPro" id="IPR014044">
    <property type="entry name" value="CAP_dom"/>
</dbReference>
<proteinExistence type="predicted"/>
<protein>
    <recommendedName>
        <fullName evidence="3">SCP domain-containing protein</fullName>
    </recommendedName>
</protein>
<sequence>MRRPLGALVCVGSLAALSTPVAAAHAAAAPQDVCRVQVSAPVVNTAGKIQVIGTRAGCDDAAVLRIRIKQAKRGPDRTVKSGARRGDDVQLTLTARCSATPRTYYALATDYRGHTVVSKPARLTCAPTGTPSPAPTPTPTVKPTATPTVKPTTPAPSPTGGTGGTVGTTEENEVVRLTNIERQKGGCGPLKHDPQLNKAAHDHSATQASRNQMTHQFPGGPTFVERIRAAGFTGGSAFAENVAAGYGTPASVVAGWMNSSGHRANIMNCKYNLIGAGMVKSSKGTPYWTQVFVAR</sequence>
<feature type="region of interest" description="Disordered" evidence="1">
    <location>
        <begin position="123"/>
        <end position="169"/>
    </location>
</feature>
<evidence type="ECO:0000259" key="3">
    <source>
        <dbReference type="Pfam" id="PF00188"/>
    </source>
</evidence>
<dbReference type="InterPro" id="IPR035940">
    <property type="entry name" value="CAP_sf"/>
</dbReference>
<organism evidence="4 5">
    <name type="scientific">Planobispora longispora</name>
    <dbReference type="NCBI Taxonomy" id="28887"/>
    <lineage>
        <taxon>Bacteria</taxon>
        <taxon>Bacillati</taxon>
        <taxon>Actinomycetota</taxon>
        <taxon>Actinomycetes</taxon>
        <taxon>Streptosporangiales</taxon>
        <taxon>Streptosporangiaceae</taxon>
        <taxon>Planobispora</taxon>
    </lineage>
</organism>
<feature type="compositionally biased region" description="Pro residues" evidence="1">
    <location>
        <begin position="130"/>
        <end position="140"/>
    </location>
</feature>
<dbReference type="SUPFAM" id="SSF55797">
    <property type="entry name" value="PR-1-like"/>
    <property type="match status" value="1"/>
</dbReference>
<evidence type="ECO:0000313" key="4">
    <source>
        <dbReference type="EMBL" id="GIH78700.1"/>
    </source>
</evidence>
<dbReference type="Pfam" id="PF00188">
    <property type="entry name" value="CAP"/>
    <property type="match status" value="1"/>
</dbReference>
<keyword evidence="2" id="KW-0732">Signal</keyword>
<evidence type="ECO:0000313" key="5">
    <source>
        <dbReference type="Proteomes" id="UP000616724"/>
    </source>
</evidence>
<accession>A0A8J3RQ56</accession>
<comment type="caution">
    <text evidence="4">The sequence shown here is derived from an EMBL/GenBank/DDBJ whole genome shotgun (WGS) entry which is preliminary data.</text>
</comment>
<dbReference type="AlphaFoldDB" id="A0A8J3RQ56"/>
<feature type="signal peptide" evidence="2">
    <location>
        <begin position="1"/>
        <end position="23"/>
    </location>
</feature>